<dbReference type="InterPro" id="IPR034116">
    <property type="entry name" value="AGE_dom"/>
</dbReference>
<keyword evidence="2" id="KW-0413">Isomerase</keyword>
<reference evidence="3 4" key="1">
    <citation type="submission" date="2018-02" db="EMBL/GenBank/DDBJ databases">
        <authorList>
            <person name="Cohen D.B."/>
            <person name="Kent A.D."/>
        </authorList>
    </citation>
    <scope>NUCLEOTIDE SEQUENCE [LARGE SCALE GENOMIC DNA]</scope>
    <source>
        <strain evidence="3 4">CCAP 1448/3</strain>
    </source>
</reference>
<dbReference type="OrthoDB" id="5141876at2"/>
<protein>
    <submittedName>
        <fullName evidence="3">N-acylglucosamine 2-epimerase</fullName>
    </submittedName>
</protein>
<dbReference type="Proteomes" id="UP000238762">
    <property type="component" value="Unassembled WGS sequence"/>
</dbReference>
<proteinExistence type="inferred from homology"/>
<evidence type="ECO:0000313" key="4">
    <source>
        <dbReference type="Proteomes" id="UP000238762"/>
    </source>
</evidence>
<sequence length="389" mass="45542">MNMTFKQLADRYRQALLSDIIPFWETKSIDTEFGGYFTCLDRYGQVFDTDKFIWLQARQVWLFSMLFNRLEPRSDWLDVADRGASFLRRYGMDAEGKWYFSLSRDGRPLVQPYNIFSDCFGAIAFSQYALASGDEEAKAIAHRTYQQILDRKSNPKGQYSKAFPGTRPLVSLALPMILANLTLELEWLLEADTVDKALETCVDEIFTLFLDSQHHILRESVSPSGQPVDCFEGRVINPGHGIEAMWFLMDIGQRQNNTQLIEKCVEVILRTLEFGWDEKYGGIFYFLDIDGKPPQQLEWDQKLWWVHLETLVALVMGYRLTGNAQCWSWYEKVHQYTWEYFPDPEYGEWFGYLNRQGEVLLDLKGGKWKGCFHVPRALYLCLREFEQLI</sequence>
<dbReference type="AlphaFoldDB" id="A0A2T1C6Y9"/>
<dbReference type="PANTHER" id="PTHR15108">
    <property type="entry name" value="N-ACYLGLUCOSAMINE-2-EPIMERASE"/>
    <property type="match status" value="1"/>
</dbReference>
<evidence type="ECO:0000256" key="2">
    <source>
        <dbReference type="ARBA" id="ARBA00023235"/>
    </source>
</evidence>
<comment type="caution">
    <text evidence="3">The sequence shown here is derived from an EMBL/GenBank/DDBJ whole genome shotgun (WGS) entry which is preliminary data.</text>
</comment>
<organism evidence="3 4">
    <name type="scientific">Merismopedia glauca CCAP 1448/3</name>
    <dbReference type="NCBI Taxonomy" id="1296344"/>
    <lineage>
        <taxon>Bacteria</taxon>
        <taxon>Bacillati</taxon>
        <taxon>Cyanobacteriota</taxon>
        <taxon>Cyanophyceae</taxon>
        <taxon>Synechococcales</taxon>
        <taxon>Merismopediaceae</taxon>
        <taxon>Merismopedia</taxon>
    </lineage>
</organism>
<dbReference type="RefSeq" id="WP_106287680.1">
    <property type="nucleotide sequence ID" value="NZ_CAWNTC010000220.1"/>
</dbReference>
<dbReference type="InterPro" id="IPR008928">
    <property type="entry name" value="6-hairpin_glycosidase_sf"/>
</dbReference>
<dbReference type="Gene3D" id="1.50.10.10">
    <property type="match status" value="1"/>
</dbReference>
<dbReference type="FunFam" id="1.50.10.10:FF:000021">
    <property type="entry name" value="N-acylglucosamine 2-epimerase"/>
    <property type="match status" value="1"/>
</dbReference>
<dbReference type="InterPro" id="IPR010819">
    <property type="entry name" value="AGE/CE"/>
</dbReference>
<dbReference type="GO" id="GO:0016853">
    <property type="term" value="F:isomerase activity"/>
    <property type="evidence" value="ECO:0007669"/>
    <property type="project" value="UniProtKB-KW"/>
</dbReference>
<dbReference type="GO" id="GO:0005975">
    <property type="term" value="P:carbohydrate metabolic process"/>
    <property type="evidence" value="ECO:0007669"/>
    <property type="project" value="InterPro"/>
</dbReference>
<dbReference type="SUPFAM" id="SSF48208">
    <property type="entry name" value="Six-hairpin glycosidases"/>
    <property type="match status" value="1"/>
</dbReference>
<gene>
    <name evidence="3" type="ORF">C7B64_05645</name>
</gene>
<dbReference type="InterPro" id="IPR012341">
    <property type="entry name" value="6hp_glycosidase-like_sf"/>
</dbReference>
<dbReference type="Pfam" id="PF07221">
    <property type="entry name" value="GlcNAc_2-epim"/>
    <property type="match status" value="1"/>
</dbReference>
<name>A0A2T1C6Y9_9CYAN</name>
<comment type="similarity">
    <text evidence="1">Belongs to the N-acylglucosamine 2-epimerase family.</text>
</comment>
<evidence type="ECO:0000256" key="1">
    <source>
        <dbReference type="ARBA" id="ARBA00008558"/>
    </source>
</evidence>
<accession>A0A2T1C6Y9</accession>
<keyword evidence="4" id="KW-1185">Reference proteome</keyword>
<dbReference type="EMBL" id="PVWJ01000019">
    <property type="protein sequence ID" value="PSB04021.1"/>
    <property type="molecule type" value="Genomic_DNA"/>
</dbReference>
<evidence type="ECO:0000313" key="3">
    <source>
        <dbReference type="EMBL" id="PSB04021.1"/>
    </source>
</evidence>
<dbReference type="CDD" id="cd00249">
    <property type="entry name" value="AGE"/>
    <property type="match status" value="1"/>
</dbReference>
<reference evidence="3 4" key="2">
    <citation type="submission" date="2018-03" db="EMBL/GenBank/DDBJ databases">
        <title>The ancient ancestry and fast evolution of plastids.</title>
        <authorList>
            <person name="Moore K.R."/>
            <person name="Magnabosco C."/>
            <person name="Momper L."/>
            <person name="Gold D.A."/>
            <person name="Bosak T."/>
            <person name="Fournier G.P."/>
        </authorList>
    </citation>
    <scope>NUCLEOTIDE SEQUENCE [LARGE SCALE GENOMIC DNA]</scope>
    <source>
        <strain evidence="3 4">CCAP 1448/3</strain>
    </source>
</reference>